<dbReference type="AlphaFoldDB" id="A0A835F068"/>
<reference evidence="2" key="1">
    <citation type="submission" date="2020-07" db="EMBL/GenBank/DDBJ databases">
        <title>Genome sequence and genetic diversity analysis of an under-domesticated orphan crop, white fonio (Digitaria exilis).</title>
        <authorList>
            <person name="Bennetzen J.L."/>
            <person name="Chen S."/>
            <person name="Ma X."/>
            <person name="Wang X."/>
            <person name="Yssel A.E.J."/>
            <person name="Chaluvadi S.R."/>
            <person name="Johnson M."/>
            <person name="Gangashetty P."/>
            <person name="Hamidou F."/>
            <person name="Sanogo M.D."/>
            <person name="Zwaenepoel A."/>
            <person name="Wallace J."/>
            <person name="Van De Peer Y."/>
            <person name="Van Deynze A."/>
        </authorList>
    </citation>
    <scope>NUCLEOTIDE SEQUENCE</scope>
    <source>
        <tissue evidence="2">Leaves</tissue>
    </source>
</reference>
<accession>A0A835F068</accession>
<evidence type="ECO:0000256" key="1">
    <source>
        <dbReference type="SAM" id="MobiDB-lite"/>
    </source>
</evidence>
<feature type="region of interest" description="Disordered" evidence="1">
    <location>
        <begin position="1"/>
        <end position="34"/>
    </location>
</feature>
<evidence type="ECO:0000313" key="3">
    <source>
        <dbReference type="Proteomes" id="UP000636709"/>
    </source>
</evidence>
<protein>
    <submittedName>
        <fullName evidence="2">Uncharacterized protein</fullName>
    </submittedName>
</protein>
<dbReference type="Proteomes" id="UP000636709">
    <property type="component" value="Unassembled WGS sequence"/>
</dbReference>
<gene>
    <name evidence="2" type="ORF">HU200_021223</name>
</gene>
<organism evidence="2 3">
    <name type="scientific">Digitaria exilis</name>
    <dbReference type="NCBI Taxonomy" id="1010633"/>
    <lineage>
        <taxon>Eukaryota</taxon>
        <taxon>Viridiplantae</taxon>
        <taxon>Streptophyta</taxon>
        <taxon>Embryophyta</taxon>
        <taxon>Tracheophyta</taxon>
        <taxon>Spermatophyta</taxon>
        <taxon>Magnoliopsida</taxon>
        <taxon>Liliopsida</taxon>
        <taxon>Poales</taxon>
        <taxon>Poaceae</taxon>
        <taxon>PACMAD clade</taxon>
        <taxon>Panicoideae</taxon>
        <taxon>Panicodae</taxon>
        <taxon>Paniceae</taxon>
        <taxon>Anthephorinae</taxon>
        <taxon>Digitaria</taxon>
    </lineage>
</organism>
<proteinExistence type="predicted"/>
<keyword evidence="3" id="KW-1185">Reference proteome</keyword>
<comment type="caution">
    <text evidence="2">The sequence shown here is derived from an EMBL/GenBank/DDBJ whole genome shotgun (WGS) entry which is preliminary data.</text>
</comment>
<dbReference type="EMBL" id="JACEFO010001663">
    <property type="protein sequence ID" value="KAF8724203.1"/>
    <property type="molecule type" value="Genomic_DNA"/>
</dbReference>
<name>A0A835F068_9POAL</name>
<evidence type="ECO:0000313" key="2">
    <source>
        <dbReference type="EMBL" id="KAF8724203.1"/>
    </source>
</evidence>
<sequence>MKCAVPALGQGERGGRPGPPRPRAPSLDTPRLNTNDVLLPERHKAVWLKQSPMLKKKKDQQSPKAEKGLYFAGLTGTGRGIFGSGMDAEFIANDISCSPKARAH</sequence>